<reference evidence="2 3" key="1">
    <citation type="submission" date="2024-04" db="EMBL/GenBank/DDBJ databases">
        <authorList>
            <person name="Fracassetti M."/>
        </authorList>
    </citation>
    <scope>NUCLEOTIDE SEQUENCE [LARGE SCALE GENOMIC DNA]</scope>
</reference>
<proteinExistence type="predicted"/>
<feature type="compositionally biased region" description="Basic and acidic residues" evidence="1">
    <location>
        <begin position="43"/>
        <end position="52"/>
    </location>
</feature>
<evidence type="ECO:0000256" key="1">
    <source>
        <dbReference type="SAM" id="MobiDB-lite"/>
    </source>
</evidence>
<protein>
    <submittedName>
        <fullName evidence="2">Uncharacterized protein</fullName>
    </submittedName>
</protein>
<dbReference type="AlphaFoldDB" id="A0AAV2ED96"/>
<evidence type="ECO:0000313" key="2">
    <source>
        <dbReference type="EMBL" id="CAL1383799.1"/>
    </source>
</evidence>
<evidence type="ECO:0000313" key="3">
    <source>
        <dbReference type="Proteomes" id="UP001497516"/>
    </source>
</evidence>
<keyword evidence="3" id="KW-1185">Reference proteome</keyword>
<sequence>MRPRRKWICAGGKIDRSFNVEEGRSVHFSRSQNGEGRSCQHGGSEDHDEPSHKGFLTSMKAYMFVCQHPTVEKADLANTVESCTKMEGARR</sequence>
<dbReference type="EMBL" id="OZ034817">
    <property type="protein sequence ID" value="CAL1383799.1"/>
    <property type="molecule type" value="Genomic_DNA"/>
</dbReference>
<dbReference type="Proteomes" id="UP001497516">
    <property type="component" value="Chromosome 4"/>
</dbReference>
<accession>A0AAV2ED96</accession>
<feature type="region of interest" description="Disordered" evidence="1">
    <location>
        <begin position="24"/>
        <end position="53"/>
    </location>
</feature>
<organism evidence="2 3">
    <name type="scientific">Linum trigynum</name>
    <dbReference type="NCBI Taxonomy" id="586398"/>
    <lineage>
        <taxon>Eukaryota</taxon>
        <taxon>Viridiplantae</taxon>
        <taxon>Streptophyta</taxon>
        <taxon>Embryophyta</taxon>
        <taxon>Tracheophyta</taxon>
        <taxon>Spermatophyta</taxon>
        <taxon>Magnoliopsida</taxon>
        <taxon>eudicotyledons</taxon>
        <taxon>Gunneridae</taxon>
        <taxon>Pentapetalae</taxon>
        <taxon>rosids</taxon>
        <taxon>fabids</taxon>
        <taxon>Malpighiales</taxon>
        <taxon>Linaceae</taxon>
        <taxon>Linum</taxon>
    </lineage>
</organism>
<name>A0AAV2ED96_9ROSI</name>
<gene>
    <name evidence="2" type="ORF">LTRI10_LOCUS25045</name>
</gene>